<dbReference type="Pfam" id="PF08241">
    <property type="entry name" value="Methyltransf_11"/>
    <property type="match status" value="1"/>
</dbReference>
<dbReference type="RefSeq" id="WP_206290431.1">
    <property type="nucleotide sequence ID" value="NZ_CP063458.1"/>
</dbReference>
<evidence type="ECO:0000256" key="3">
    <source>
        <dbReference type="SAM" id="Coils"/>
    </source>
</evidence>
<evidence type="ECO:0000256" key="1">
    <source>
        <dbReference type="ARBA" id="ARBA00022676"/>
    </source>
</evidence>
<keyword evidence="5" id="KW-0489">Methyltransferase</keyword>
<dbReference type="Gene3D" id="3.90.550.10">
    <property type="entry name" value="Spore Coat Polysaccharide Biosynthesis Protein SpsA, Chain A"/>
    <property type="match status" value="1"/>
</dbReference>
<dbReference type="InterPro" id="IPR013216">
    <property type="entry name" value="Methyltransf_11"/>
</dbReference>
<reference evidence="5 6" key="1">
    <citation type="submission" date="2020-10" db="EMBL/GenBank/DDBJ databases">
        <title>Wide distribution of Phycisphaera-like planctomycetes from WD2101 soil group in peatlands and genome analysis of the first cultivated representative.</title>
        <authorList>
            <person name="Dedysh S.N."/>
            <person name="Beletsky A.V."/>
            <person name="Ivanova A."/>
            <person name="Kulichevskaya I.S."/>
            <person name="Suzina N.E."/>
            <person name="Philippov D.A."/>
            <person name="Rakitin A.L."/>
            <person name="Mardanov A.V."/>
            <person name="Ravin N.V."/>
        </authorList>
    </citation>
    <scope>NUCLEOTIDE SEQUENCE [LARGE SCALE GENOMIC DNA]</scope>
    <source>
        <strain evidence="5 6">M1803</strain>
    </source>
</reference>
<dbReference type="InterPro" id="IPR029063">
    <property type="entry name" value="SAM-dependent_MTases_sf"/>
</dbReference>
<dbReference type="EMBL" id="CP063458">
    <property type="protein sequence ID" value="QOV87526.1"/>
    <property type="molecule type" value="Genomic_DNA"/>
</dbReference>
<dbReference type="PANTHER" id="PTHR30160:SF1">
    <property type="entry name" value="LIPOPOLYSACCHARIDE 1,2-N-ACETYLGLUCOSAMINETRANSFERASE-RELATED"/>
    <property type="match status" value="1"/>
</dbReference>
<dbReference type="GO" id="GO:0008713">
    <property type="term" value="F:ADP-heptose-lipopolysaccharide heptosyltransferase activity"/>
    <property type="evidence" value="ECO:0007669"/>
    <property type="project" value="TreeGrafter"/>
</dbReference>
<dbReference type="GO" id="GO:0008757">
    <property type="term" value="F:S-adenosylmethionine-dependent methyltransferase activity"/>
    <property type="evidence" value="ECO:0007669"/>
    <property type="project" value="InterPro"/>
</dbReference>
<dbReference type="GO" id="GO:0009244">
    <property type="term" value="P:lipopolysaccharide core region biosynthetic process"/>
    <property type="evidence" value="ECO:0007669"/>
    <property type="project" value="TreeGrafter"/>
</dbReference>
<dbReference type="Proteomes" id="UP000593765">
    <property type="component" value="Chromosome"/>
</dbReference>
<dbReference type="Pfam" id="PF01075">
    <property type="entry name" value="Glyco_transf_9"/>
    <property type="match status" value="1"/>
</dbReference>
<dbReference type="KEGG" id="hbs:IPV69_14640"/>
<sequence length="1160" mass="128168">MRILASNPDTIGDMVLRQPLYRALVAGGHELTLIVRKSVEPIAKLIVPEATTIVLPQEVYCPVDERWEAFVPLVRQAIEFRPDLLLIAPFQWTRFEERLAAELREPRNGLPGVKVAGMSGRLYAGDPYAGQARPSELRLDQTLAVDEDIREADKNALLADMLGCPVASVEPVLVPDDTSRAAAERILAERGLSPGEYWIACVTGTANVPIKAWPATQWAQVLRHWHERYGRRFLFVGLPAERSVVELTLAGMADAATSAAVWMEPDGDVTTLAALAAMSEGYVGHDTGPMHIAAAVGKPVLAIFGGGHKLRFAPRATPSIVLSVRVPCAGCGWACSFEEAHCVQALRPADVLRAIDDLEVGRIVGQDIRLLPLPIDVQDRMTLYAADLARDRLRLLSSAQRQLDLIDPSQIARLTVERNATAQTAEELAQKLSVVSAEVRRLNDVTQKLETQSSDLSKQLQDREQAVVELRRAIEEANQRTNIEAAARKSEVEPLRKEVEQLRHKLSAMEPAPVIVVPARPRRSWRELLVDVVCGKRHYEPKRVPPPMPTIRLVTIVRPGDKDEDICRTIDSAIAEGYPHLEYVLVSNGVPAALNHYTDRVTKIVEPTAEPFGATAEAIATGESDLVAWLDVGTAYEPGALHRAGEYFRDHSMAMAAVFEETSAKDGGWRFHHGWPRVDVDSLRHDGSVTSLPHVFFRRQPYGLIGPINPAKGEAAGWDLLIRFSRRFGIRRVRGHGVYRFAAPAVSELAHVHLGEAINDFNAGFGLAGRIRCRATAVGRELASLLRQWVVRDDWRWPSWVVPEGGVAAPAEPLQTATSPINHRRPDRLLFSSPDVTTGGPEIYRVYRDAAGDAAIACPSIASDRLLTLCTERQRRSGSSVVPSANVPAGEGISVAISPFQRFRGGPRWARIVAALPSPYWRLAGAKAAAETPTGRLRSMVGPELTGDSSVRALVVGCYDGRDMDDIKSTTKWILTGLETNTTAAAEAEAKGHRVFRCNPQDAFMTLPDGEVFDLIFLPSVLEHWDDPAWVLRRLQRLLTPTGRIVIRTPNLDSMLRRRFGPTWWFWQLPYHRVLLGRRGLRLLAAAVDMRVERLKTITDAYTAAASVQLNEIGLAGIVPDGATFEMRIARRGAKWAGWARTLWDRFGRGDEMWAILRLL</sequence>
<keyword evidence="3" id="KW-0175">Coiled coil</keyword>
<dbReference type="SUPFAM" id="SSF53448">
    <property type="entry name" value="Nucleotide-diphospho-sugar transferases"/>
    <property type="match status" value="1"/>
</dbReference>
<keyword evidence="2" id="KW-0808">Transferase</keyword>
<dbReference type="AlphaFoldDB" id="A0A7M2WPY7"/>
<dbReference type="PANTHER" id="PTHR30160">
    <property type="entry name" value="TETRAACYLDISACCHARIDE 4'-KINASE-RELATED"/>
    <property type="match status" value="1"/>
</dbReference>
<evidence type="ECO:0000313" key="5">
    <source>
        <dbReference type="EMBL" id="QOV87526.1"/>
    </source>
</evidence>
<accession>A0A7M2WPY7</accession>
<dbReference type="SUPFAM" id="SSF53335">
    <property type="entry name" value="S-adenosyl-L-methionine-dependent methyltransferases"/>
    <property type="match status" value="1"/>
</dbReference>
<keyword evidence="6" id="KW-1185">Reference proteome</keyword>
<feature type="coiled-coil region" evidence="3">
    <location>
        <begin position="411"/>
        <end position="480"/>
    </location>
</feature>
<keyword evidence="1" id="KW-0328">Glycosyltransferase</keyword>
<protein>
    <submittedName>
        <fullName evidence="5">Methyltransferase domain-containing protein</fullName>
    </submittedName>
</protein>
<dbReference type="InterPro" id="IPR029044">
    <property type="entry name" value="Nucleotide-diphossugar_trans"/>
</dbReference>
<evidence type="ECO:0000256" key="2">
    <source>
        <dbReference type="ARBA" id="ARBA00022679"/>
    </source>
</evidence>
<feature type="domain" description="Methyltransferase type 11" evidence="4">
    <location>
        <begin position="955"/>
        <end position="1047"/>
    </location>
</feature>
<dbReference type="Gene3D" id="3.40.50.150">
    <property type="entry name" value="Vaccinia Virus protein VP39"/>
    <property type="match status" value="1"/>
</dbReference>
<dbReference type="InterPro" id="IPR051199">
    <property type="entry name" value="LPS_LOS_Heptosyltrfase"/>
</dbReference>
<evidence type="ECO:0000313" key="6">
    <source>
        <dbReference type="Proteomes" id="UP000593765"/>
    </source>
</evidence>
<evidence type="ECO:0000259" key="4">
    <source>
        <dbReference type="Pfam" id="PF08241"/>
    </source>
</evidence>
<dbReference type="InterPro" id="IPR002201">
    <property type="entry name" value="Glyco_trans_9"/>
</dbReference>
<dbReference type="SUPFAM" id="SSF53756">
    <property type="entry name" value="UDP-Glycosyltransferase/glycogen phosphorylase"/>
    <property type="match status" value="1"/>
</dbReference>
<dbReference type="Gene3D" id="3.40.50.2000">
    <property type="entry name" value="Glycogen Phosphorylase B"/>
    <property type="match status" value="1"/>
</dbReference>
<dbReference type="GO" id="GO:0032259">
    <property type="term" value="P:methylation"/>
    <property type="evidence" value="ECO:0007669"/>
    <property type="project" value="UniProtKB-KW"/>
</dbReference>
<dbReference type="GO" id="GO:0005829">
    <property type="term" value="C:cytosol"/>
    <property type="evidence" value="ECO:0007669"/>
    <property type="project" value="TreeGrafter"/>
</dbReference>
<name>A0A7M2WPY7_9BACT</name>
<organism evidence="5 6">
    <name type="scientific">Humisphaera borealis</name>
    <dbReference type="NCBI Taxonomy" id="2807512"/>
    <lineage>
        <taxon>Bacteria</taxon>
        <taxon>Pseudomonadati</taxon>
        <taxon>Planctomycetota</taxon>
        <taxon>Phycisphaerae</taxon>
        <taxon>Tepidisphaerales</taxon>
        <taxon>Tepidisphaeraceae</taxon>
        <taxon>Humisphaera</taxon>
    </lineage>
</organism>
<gene>
    <name evidence="5" type="ORF">IPV69_14640</name>
</gene>
<dbReference type="CDD" id="cd03789">
    <property type="entry name" value="GT9_LPS_heptosyltransferase"/>
    <property type="match status" value="1"/>
</dbReference>
<proteinExistence type="predicted"/>